<dbReference type="Gene3D" id="3.40.50.720">
    <property type="entry name" value="NAD(P)-binding Rossmann-like Domain"/>
    <property type="match status" value="1"/>
</dbReference>
<dbReference type="InterPro" id="IPR016040">
    <property type="entry name" value="NAD(P)-bd_dom"/>
</dbReference>
<organism evidence="2 3">
    <name type="scientific">Ceratopteris richardii</name>
    <name type="common">Triangle waterfern</name>
    <dbReference type="NCBI Taxonomy" id="49495"/>
    <lineage>
        <taxon>Eukaryota</taxon>
        <taxon>Viridiplantae</taxon>
        <taxon>Streptophyta</taxon>
        <taxon>Embryophyta</taxon>
        <taxon>Tracheophyta</taxon>
        <taxon>Polypodiopsida</taxon>
        <taxon>Polypodiidae</taxon>
        <taxon>Polypodiales</taxon>
        <taxon>Pteridineae</taxon>
        <taxon>Pteridaceae</taxon>
        <taxon>Parkerioideae</taxon>
        <taxon>Ceratopteris</taxon>
    </lineage>
</organism>
<dbReference type="OMA" id="NEIGQMI"/>
<dbReference type="PANTHER" id="PTHR47869">
    <property type="entry name" value="OS03G0410700 PROTEIN"/>
    <property type="match status" value="1"/>
</dbReference>
<dbReference type="SUPFAM" id="SSF51735">
    <property type="entry name" value="NAD(P)-binding Rossmann-fold domains"/>
    <property type="match status" value="1"/>
</dbReference>
<comment type="caution">
    <text evidence="2">The sequence shown here is derived from an EMBL/GenBank/DDBJ whole genome shotgun (WGS) entry which is preliminary data.</text>
</comment>
<dbReference type="GO" id="GO:0009507">
    <property type="term" value="C:chloroplast"/>
    <property type="evidence" value="ECO:0007669"/>
    <property type="project" value="TreeGrafter"/>
</dbReference>
<dbReference type="AlphaFoldDB" id="A0A8T2SG98"/>
<sequence>MELPCASRWDVRHTLWKAPSGSSSVRLTCFCSHSSRRRHLSVVTASKGRQNNFSLGDQLLDYIEGGPKLRKWYGAPDQILRDGGDIESSESTNEGSEPIDEIRDAVLVTDADSMTGQLVLLALIVRRVRIRALVRDGKEIVQAFGSYVEPVVGNVEDARSLKKSLRGVRAIVCSNRVGALADKEVVRGVEHIVFLSQFAAYSNAGVLAALLNGNARRQAEEDESAIIALGIPCTIIRCASLRDEPGGQKGFEFKKGCARKGAISREDAALVCVEALSFPPKEVLIFEVASGDDLVDDWGAVFNSLTRTAV</sequence>
<dbReference type="OrthoDB" id="2019800at2759"/>
<dbReference type="Proteomes" id="UP000825935">
    <property type="component" value="Chromosome 20"/>
</dbReference>
<dbReference type="EMBL" id="CM035425">
    <property type="protein sequence ID" value="KAH7330923.1"/>
    <property type="molecule type" value="Genomic_DNA"/>
</dbReference>
<proteinExistence type="predicted"/>
<keyword evidence="3" id="KW-1185">Reference proteome</keyword>
<evidence type="ECO:0000313" key="3">
    <source>
        <dbReference type="Proteomes" id="UP000825935"/>
    </source>
</evidence>
<feature type="domain" description="NAD(P)-binding" evidence="1">
    <location>
        <begin position="113"/>
        <end position="277"/>
    </location>
</feature>
<dbReference type="Pfam" id="PF13460">
    <property type="entry name" value="NAD_binding_10"/>
    <property type="match status" value="1"/>
</dbReference>
<gene>
    <name evidence="2" type="ORF">KP509_20G008300</name>
</gene>
<evidence type="ECO:0000313" key="2">
    <source>
        <dbReference type="EMBL" id="KAH7330923.1"/>
    </source>
</evidence>
<evidence type="ECO:0000259" key="1">
    <source>
        <dbReference type="Pfam" id="PF13460"/>
    </source>
</evidence>
<dbReference type="PANTHER" id="PTHR47869:SF2">
    <property type="entry name" value="OS03G0410700 PROTEIN"/>
    <property type="match status" value="1"/>
</dbReference>
<reference evidence="2" key="1">
    <citation type="submission" date="2021-08" db="EMBL/GenBank/DDBJ databases">
        <title>WGS assembly of Ceratopteris richardii.</title>
        <authorList>
            <person name="Marchant D.B."/>
            <person name="Chen G."/>
            <person name="Jenkins J."/>
            <person name="Shu S."/>
            <person name="Leebens-Mack J."/>
            <person name="Grimwood J."/>
            <person name="Schmutz J."/>
            <person name="Soltis P."/>
            <person name="Soltis D."/>
            <person name="Chen Z.-H."/>
        </authorList>
    </citation>
    <scope>NUCLEOTIDE SEQUENCE</scope>
    <source>
        <strain evidence="2">Whitten #5841</strain>
        <tissue evidence="2">Leaf</tissue>
    </source>
</reference>
<name>A0A8T2SG98_CERRI</name>
<protein>
    <recommendedName>
        <fullName evidence="1">NAD(P)-binding domain-containing protein</fullName>
    </recommendedName>
</protein>
<accession>A0A8T2SG98</accession>
<dbReference type="InterPro" id="IPR036291">
    <property type="entry name" value="NAD(P)-bd_dom_sf"/>
</dbReference>